<evidence type="ECO:0000313" key="4">
    <source>
        <dbReference type="Proteomes" id="UP000618579"/>
    </source>
</evidence>
<feature type="transmembrane region" description="Helical" evidence="1">
    <location>
        <begin position="410"/>
        <end position="429"/>
    </location>
</feature>
<comment type="caution">
    <text evidence="3">The sequence shown here is derived from an EMBL/GenBank/DDBJ whole genome shotgun (WGS) entry which is preliminary data.</text>
</comment>
<dbReference type="Pfam" id="PF07885">
    <property type="entry name" value="Ion_trans_2"/>
    <property type="match status" value="1"/>
</dbReference>
<feature type="transmembrane region" description="Helical" evidence="1">
    <location>
        <begin position="80"/>
        <end position="103"/>
    </location>
</feature>
<evidence type="ECO:0000259" key="2">
    <source>
        <dbReference type="Pfam" id="PF07885"/>
    </source>
</evidence>
<dbReference type="InterPro" id="IPR013099">
    <property type="entry name" value="K_chnl_dom"/>
</dbReference>
<keyword evidence="4" id="KW-1185">Reference proteome</keyword>
<feature type="transmembrane region" description="Helical" evidence="1">
    <location>
        <begin position="12"/>
        <end position="30"/>
    </location>
</feature>
<dbReference type="Gene3D" id="1.10.287.70">
    <property type="match status" value="1"/>
</dbReference>
<gene>
    <name evidence="3" type="ORF">GC097_03580</name>
</gene>
<protein>
    <recommendedName>
        <fullName evidence="2">Potassium channel domain-containing protein</fullName>
    </recommendedName>
</protein>
<keyword evidence="1" id="KW-1133">Transmembrane helix</keyword>
<dbReference type="SUPFAM" id="SSF81324">
    <property type="entry name" value="Voltage-gated potassium channels"/>
    <property type="match status" value="1"/>
</dbReference>
<keyword evidence="1" id="KW-0812">Transmembrane</keyword>
<evidence type="ECO:0000313" key="3">
    <source>
        <dbReference type="EMBL" id="NOU99103.1"/>
    </source>
</evidence>
<organism evidence="3 4">
    <name type="scientific">Paenibacillus planticolens</name>
    <dbReference type="NCBI Taxonomy" id="2654976"/>
    <lineage>
        <taxon>Bacteria</taxon>
        <taxon>Bacillati</taxon>
        <taxon>Bacillota</taxon>
        <taxon>Bacilli</taxon>
        <taxon>Bacillales</taxon>
        <taxon>Paenibacillaceae</taxon>
        <taxon>Paenibacillus</taxon>
    </lineage>
</organism>
<accession>A0ABX1ZJZ4</accession>
<evidence type="ECO:0000256" key="1">
    <source>
        <dbReference type="SAM" id="Phobius"/>
    </source>
</evidence>
<dbReference type="EMBL" id="WHNZ01000012">
    <property type="protein sequence ID" value="NOU99103.1"/>
    <property type="molecule type" value="Genomic_DNA"/>
</dbReference>
<feature type="transmembrane region" description="Helical" evidence="1">
    <location>
        <begin position="149"/>
        <end position="166"/>
    </location>
</feature>
<feature type="transmembrane region" description="Helical" evidence="1">
    <location>
        <begin position="115"/>
        <end position="133"/>
    </location>
</feature>
<dbReference type="Proteomes" id="UP000618579">
    <property type="component" value="Unassembled WGS sequence"/>
</dbReference>
<sequence length="449" mass="52507">MHLLQFLNKPILRHISMTLLFIITSIEYPISYTNYFWLLSTIKIIALLLLGSSACLNVTQISNFKLRGLMSKEIVIKIVLFLYALFGLKILLISIGVIIHLFKLFNLSYLKRFEIGLLLVFYPLSILMLIMFFKDYRNWIKKNLKQMTILLYLFVWIWFGSFYYYIAQRADGDDFVFSEQARIETTLKGFLKEGQYDSFDSSRLKSIIANNQYKKEYIGVGSNEYLTLDQTGKDWGDIYENMLGKEGYSFYSYKISPESIVIEPSMLNYNTIKNWGPYINKEFVEVTINLYKTKEKLFDSHSSVFYFEQSNTIINNIYLLEKPDKQLKLYFDKNELNIYLSIFKNEKIDTHLSNMIASSHTLLDGKFLDIFIGLNGYNKYQIEDFWYFSAVTITTLGFGDITPNSSAIRVAVMIEALIGIILIGIYISIITSNKDKARKIVRRKRRAKF</sequence>
<reference evidence="3 4" key="1">
    <citation type="submission" date="2019-10" db="EMBL/GenBank/DDBJ databases">
        <title>Description of Paenibacillus pedi sp. nov.</title>
        <authorList>
            <person name="Carlier A."/>
            <person name="Qi S."/>
        </authorList>
    </citation>
    <scope>NUCLEOTIDE SEQUENCE [LARGE SCALE GENOMIC DNA]</scope>
    <source>
        <strain evidence="3 4">LMG 31457</strain>
    </source>
</reference>
<proteinExistence type="predicted"/>
<name>A0ABX1ZJZ4_9BACL</name>
<keyword evidence="1" id="KW-0472">Membrane</keyword>
<feature type="domain" description="Potassium channel" evidence="2">
    <location>
        <begin position="377"/>
        <end position="431"/>
    </location>
</feature>
<feature type="transmembrane region" description="Helical" evidence="1">
    <location>
        <begin position="36"/>
        <end position="59"/>
    </location>
</feature>